<keyword evidence="3 6" id="KW-1133">Transmembrane helix</keyword>
<organism evidence="8 9">
    <name type="scientific">Coccidioides posadasii RMSCC 3488</name>
    <dbReference type="NCBI Taxonomy" id="454284"/>
    <lineage>
        <taxon>Eukaryota</taxon>
        <taxon>Fungi</taxon>
        <taxon>Dikarya</taxon>
        <taxon>Ascomycota</taxon>
        <taxon>Pezizomycotina</taxon>
        <taxon>Eurotiomycetes</taxon>
        <taxon>Eurotiomycetidae</taxon>
        <taxon>Onygenales</taxon>
        <taxon>Onygenaceae</taxon>
        <taxon>Coccidioides</taxon>
    </lineage>
</organism>
<evidence type="ECO:0000256" key="6">
    <source>
        <dbReference type="SAM" id="Phobius"/>
    </source>
</evidence>
<feature type="transmembrane region" description="Helical" evidence="6">
    <location>
        <begin position="318"/>
        <end position="341"/>
    </location>
</feature>
<feature type="transmembrane region" description="Helical" evidence="6">
    <location>
        <begin position="406"/>
        <end position="425"/>
    </location>
</feature>
<feature type="transmembrane region" description="Helical" evidence="6">
    <location>
        <begin position="279"/>
        <end position="297"/>
    </location>
</feature>
<evidence type="ECO:0000313" key="9">
    <source>
        <dbReference type="Proteomes" id="UP000054567"/>
    </source>
</evidence>
<dbReference type="Gene3D" id="1.20.1250.20">
    <property type="entry name" value="MFS general substrate transporter like domains"/>
    <property type="match status" value="2"/>
</dbReference>
<dbReference type="EMBL" id="DS268112">
    <property type="protein sequence ID" value="KMM71051.1"/>
    <property type="molecule type" value="Genomic_DNA"/>
</dbReference>
<evidence type="ECO:0000256" key="5">
    <source>
        <dbReference type="SAM" id="MobiDB-lite"/>
    </source>
</evidence>
<gene>
    <name evidence="8" type="ORF">CPAG_07358</name>
</gene>
<evidence type="ECO:0000313" key="8">
    <source>
        <dbReference type="EMBL" id="KMM71051.1"/>
    </source>
</evidence>
<dbReference type="VEuPathDB" id="FungiDB:CPAG_07358"/>
<reference evidence="9" key="2">
    <citation type="journal article" date="2009" name="Genome Res.">
        <title>Comparative genomic analyses of the human fungal pathogens Coccidioides and their relatives.</title>
        <authorList>
            <person name="Sharpton T.J."/>
            <person name="Stajich J.E."/>
            <person name="Rounsley S.D."/>
            <person name="Gardner M.J."/>
            <person name="Wortman J.R."/>
            <person name="Jordar V.S."/>
            <person name="Maiti R."/>
            <person name="Kodira C.D."/>
            <person name="Neafsey D.E."/>
            <person name="Zeng Q."/>
            <person name="Hung C.-Y."/>
            <person name="McMahan C."/>
            <person name="Muszewska A."/>
            <person name="Grynberg M."/>
            <person name="Mandel M.A."/>
            <person name="Kellner E.M."/>
            <person name="Barker B.M."/>
            <person name="Galgiani J.N."/>
            <person name="Orbach M.J."/>
            <person name="Kirkland T.N."/>
            <person name="Cole G.T."/>
            <person name="Henn M.R."/>
            <person name="Birren B.W."/>
            <person name="Taylor J.W."/>
        </authorList>
    </citation>
    <scope>NUCLEOTIDE SEQUENCE [LARGE SCALE GENOMIC DNA]</scope>
    <source>
        <strain evidence="9">RMSCC 3488</strain>
    </source>
</reference>
<name>A0A0J6FD60_COCPO</name>
<dbReference type="Pfam" id="PF07690">
    <property type="entry name" value="MFS_1"/>
    <property type="match status" value="1"/>
</dbReference>
<feature type="transmembrane region" description="Helical" evidence="6">
    <location>
        <begin position="248"/>
        <end position="267"/>
    </location>
</feature>
<feature type="domain" description="Major facilitator superfamily (MFS) profile" evidence="7">
    <location>
        <begin position="48"/>
        <end position="509"/>
    </location>
</feature>
<dbReference type="GO" id="GO:0022857">
    <property type="term" value="F:transmembrane transporter activity"/>
    <property type="evidence" value="ECO:0007669"/>
    <property type="project" value="InterPro"/>
</dbReference>
<dbReference type="InterPro" id="IPR036259">
    <property type="entry name" value="MFS_trans_sf"/>
</dbReference>
<keyword evidence="2 6" id="KW-0812">Transmembrane</keyword>
<feature type="transmembrane region" description="Helical" evidence="6">
    <location>
        <begin position="353"/>
        <end position="374"/>
    </location>
</feature>
<evidence type="ECO:0000256" key="1">
    <source>
        <dbReference type="ARBA" id="ARBA00004141"/>
    </source>
</evidence>
<feature type="transmembrane region" description="Helical" evidence="6">
    <location>
        <begin position="117"/>
        <end position="138"/>
    </location>
</feature>
<evidence type="ECO:0000259" key="7">
    <source>
        <dbReference type="PROSITE" id="PS50850"/>
    </source>
</evidence>
<feature type="transmembrane region" description="Helical" evidence="6">
    <location>
        <begin position="446"/>
        <end position="467"/>
    </location>
</feature>
<reference evidence="8 9" key="1">
    <citation type="submission" date="2007-06" db="EMBL/GenBank/DDBJ databases">
        <title>The Genome Sequence of Coccidioides posadasii RMSCC_3488.</title>
        <authorList>
            <consortium name="Coccidioides Genome Resources Consortium"/>
            <consortium name="The Broad Institute Genome Sequencing Platform"/>
            <person name="Henn M.R."/>
            <person name="Sykes S."/>
            <person name="Young S."/>
            <person name="Jaffe D."/>
            <person name="Berlin A."/>
            <person name="Alvarez P."/>
            <person name="Butler J."/>
            <person name="Gnerre S."/>
            <person name="Grabherr M."/>
            <person name="Mauceli E."/>
            <person name="Brockman W."/>
            <person name="Kodira C."/>
            <person name="Alvarado L."/>
            <person name="Zeng Q."/>
            <person name="Crawford M."/>
            <person name="Antoine C."/>
            <person name="Devon K."/>
            <person name="Galgiani J."/>
            <person name="Orsborn K."/>
            <person name="Lewis M.L."/>
            <person name="Nusbaum C."/>
            <person name="Galagan J."/>
            <person name="Birren B."/>
        </authorList>
    </citation>
    <scope>NUCLEOTIDE SEQUENCE [LARGE SCALE GENOMIC DNA]</scope>
    <source>
        <strain evidence="8 9">RMSCC 3488</strain>
    </source>
</reference>
<feature type="region of interest" description="Disordered" evidence="5">
    <location>
        <begin position="1"/>
        <end position="36"/>
    </location>
</feature>
<keyword evidence="4 6" id="KW-0472">Membrane</keyword>
<dbReference type="PANTHER" id="PTHR42718">
    <property type="entry name" value="MAJOR FACILITATOR SUPERFAMILY MULTIDRUG TRANSPORTER MFSC"/>
    <property type="match status" value="1"/>
</dbReference>
<dbReference type="PROSITE" id="PS50850">
    <property type="entry name" value="MFS"/>
    <property type="match status" value="1"/>
</dbReference>
<dbReference type="InterPro" id="IPR011701">
    <property type="entry name" value="MFS"/>
</dbReference>
<dbReference type="GO" id="GO:0016020">
    <property type="term" value="C:membrane"/>
    <property type="evidence" value="ECO:0007669"/>
    <property type="project" value="UniProtKB-SubCell"/>
</dbReference>
<protein>
    <submittedName>
        <fullName evidence="8">Membrane transporter</fullName>
    </submittedName>
</protein>
<dbReference type="PANTHER" id="PTHR42718:SF23">
    <property type="entry name" value="MAJOR FACILITATOR SUPERFAMILY (MFS) PROFILE DOMAIN-CONTAINING PROTEIN"/>
    <property type="match status" value="1"/>
</dbReference>
<accession>A0A0J6FD60</accession>
<reference evidence="9" key="3">
    <citation type="journal article" date="2010" name="Genome Res.">
        <title>Population genomic sequencing of Coccidioides fungi reveals recent hybridization and transposon control.</title>
        <authorList>
            <person name="Neafsey D.E."/>
            <person name="Barker B.M."/>
            <person name="Sharpton T.J."/>
            <person name="Stajich J.E."/>
            <person name="Park D.J."/>
            <person name="Whiston E."/>
            <person name="Hung C.-Y."/>
            <person name="McMahan C."/>
            <person name="White J."/>
            <person name="Sykes S."/>
            <person name="Heiman D."/>
            <person name="Young S."/>
            <person name="Zeng Q."/>
            <person name="Abouelleil A."/>
            <person name="Aftuck L."/>
            <person name="Bessette D."/>
            <person name="Brown A."/>
            <person name="FitzGerald M."/>
            <person name="Lui A."/>
            <person name="Macdonald J.P."/>
            <person name="Priest M."/>
            <person name="Orbach M.J."/>
            <person name="Galgiani J.N."/>
            <person name="Kirkland T.N."/>
            <person name="Cole G.T."/>
            <person name="Birren B.W."/>
            <person name="Henn M.R."/>
            <person name="Taylor J.W."/>
            <person name="Rounsley S.D."/>
        </authorList>
    </citation>
    <scope>NUCLEOTIDE SEQUENCE [LARGE SCALE GENOMIC DNA]</scope>
    <source>
        <strain evidence="9">RMSCC 3488</strain>
    </source>
</reference>
<dbReference type="Proteomes" id="UP000054567">
    <property type="component" value="Unassembled WGS sequence"/>
</dbReference>
<feature type="transmembrane region" description="Helical" evidence="6">
    <location>
        <begin position="487"/>
        <end position="504"/>
    </location>
</feature>
<dbReference type="OrthoDB" id="2985014at2759"/>
<dbReference type="InterPro" id="IPR020846">
    <property type="entry name" value="MFS_dom"/>
</dbReference>
<evidence type="ECO:0000256" key="3">
    <source>
        <dbReference type="ARBA" id="ARBA00022989"/>
    </source>
</evidence>
<evidence type="ECO:0000256" key="4">
    <source>
        <dbReference type="ARBA" id="ARBA00023136"/>
    </source>
</evidence>
<evidence type="ECO:0000256" key="2">
    <source>
        <dbReference type="ARBA" id="ARBA00022692"/>
    </source>
</evidence>
<feature type="transmembrane region" description="Helical" evidence="6">
    <location>
        <begin position="208"/>
        <end position="228"/>
    </location>
</feature>
<sequence>MATYTESNGAQSSRQPIDEEANSNSNDDSIKAGSKGERPACFRSTIQECIFVATTTMAIGQATFFTGINIGISASIGNALNMTSAEITWITAGASYTQQRGVLLSFGKLADLFGRKAMFVTSMLAFTVAVLAAGFAPNALFLDIFSGLVGLCSAAVVPPAVGALGAAYDKPSKRKNIAFSCFSAGNPLGFVGGAIISGVASRLYNWRASYWALAAVYAIFSVMTIWTVPPDAHPREKLSWEALKKFDLVGSMLIVTGLALFSSSLTLAGDAPDGWKTGYVIALLVVGVVLVAGFLFWQSVAKYPLMPLYIWKDRDFSLLNIILGLGFMGFSSGSFWLALYLQRIKGLDALQVALYLLPQVINGILVNIVAGLILHRVNNKLLMGIGALSYVACFLILSFMKEDVTYWAFMFPALLLSVVGADIEFNVVNMYVMSSLPTDQQSLAGGIFNTLTKLCQNIGLGMTTAIYVAMDHKNPDPSHIEPYLSTYWLSAGFAGLGFVLVFFLKIGTQGGSSTGEEKRGFTEDTNTESVGIKKEAKS</sequence>
<comment type="subcellular location">
    <subcellularLocation>
        <location evidence="1">Membrane</location>
        <topology evidence="1">Multi-pass membrane protein</topology>
    </subcellularLocation>
</comment>
<feature type="transmembrane region" description="Helical" evidence="6">
    <location>
        <begin position="381"/>
        <end position="400"/>
    </location>
</feature>
<feature type="region of interest" description="Disordered" evidence="5">
    <location>
        <begin position="510"/>
        <end position="538"/>
    </location>
</feature>
<feature type="transmembrane region" description="Helical" evidence="6">
    <location>
        <begin position="177"/>
        <end position="196"/>
    </location>
</feature>
<dbReference type="SUPFAM" id="SSF103473">
    <property type="entry name" value="MFS general substrate transporter"/>
    <property type="match status" value="1"/>
</dbReference>
<dbReference type="AlphaFoldDB" id="A0A0J6FD60"/>
<feature type="compositionally biased region" description="Polar residues" evidence="5">
    <location>
        <begin position="1"/>
        <end position="15"/>
    </location>
</feature>
<proteinExistence type="predicted"/>
<feature type="transmembrane region" description="Helical" evidence="6">
    <location>
        <begin position="144"/>
        <end position="165"/>
    </location>
</feature>